<evidence type="ECO:0000313" key="10">
    <source>
        <dbReference type="Proteomes" id="UP001597601"/>
    </source>
</evidence>
<feature type="binding site" evidence="7">
    <location>
        <position position="45"/>
    </location>
    <ligand>
        <name>Mg(2+)</name>
        <dbReference type="ChEBI" id="CHEBI:18420"/>
    </ligand>
</feature>
<feature type="binding site" evidence="7">
    <location>
        <position position="74"/>
    </location>
    <ligand>
        <name>Mg(2+)</name>
        <dbReference type="ChEBI" id="CHEBI:18420"/>
    </ligand>
</feature>
<feature type="binding site" evidence="7">
    <location>
        <begin position="8"/>
        <end position="13"/>
    </location>
    <ligand>
        <name>substrate</name>
    </ligand>
</feature>
<dbReference type="NCBIfam" id="NF011398">
    <property type="entry name" value="PRK14823.1"/>
    <property type="match status" value="1"/>
</dbReference>
<comment type="catalytic activity">
    <reaction evidence="7">
        <text>dITP + H2O = dIMP + diphosphate + H(+)</text>
        <dbReference type="Rhea" id="RHEA:28342"/>
        <dbReference type="ChEBI" id="CHEBI:15377"/>
        <dbReference type="ChEBI" id="CHEBI:15378"/>
        <dbReference type="ChEBI" id="CHEBI:33019"/>
        <dbReference type="ChEBI" id="CHEBI:61194"/>
        <dbReference type="ChEBI" id="CHEBI:61382"/>
        <dbReference type="EC" id="3.6.1.66"/>
    </reaction>
</comment>
<comment type="catalytic activity">
    <reaction evidence="7">
        <text>XTP + H2O = XMP + diphosphate + H(+)</text>
        <dbReference type="Rhea" id="RHEA:28610"/>
        <dbReference type="ChEBI" id="CHEBI:15377"/>
        <dbReference type="ChEBI" id="CHEBI:15378"/>
        <dbReference type="ChEBI" id="CHEBI:33019"/>
        <dbReference type="ChEBI" id="CHEBI:57464"/>
        <dbReference type="ChEBI" id="CHEBI:61314"/>
        <dbReference type="EC" id="3.6.1.66"/>
    </reaction>
</comment>
<dbReference type="RefSeq" id="WP_377126983.1">
    <property type="nucleotide sequence ID" value="NZ_JBHUON010000011.1"/>
</dbReference>
<comment type="catalytic activity">
    <reaction evidence="7">
        <text>ITP + H2O = IMP + diphosphate + H(+)</text>
        <dbReference type="Rhea" id="RHEA:29399"/>
        <dbReference type="ChEBI" id="CHEBI:15377"/>
        <dbReference type="ChEBI" id="CHEBI:15378"/>
        <dbReference type="ChEBI" id="CHEBI:33019"/>
        <dbReference type="ChEBI" id="CHEBI:58053"/>
        <dbReference type="ChEBI" id="CHEBI:61402"/>
        <dbReference type="EC" id="3.6.1.66"/>
    </reaction>
</comment>
<feature type="binding site" evidence="7">
    <location>
        <begin position="154"/>
        <end position="157"/>
    </location>
    <ligand>
        <name>substrate</name>
    </ligand>
</feature>
<dbReference type="Pfam" id="PF01725">
    <property type="entry name" value="Ham1p_like"/>
    <property type="match status" value="1"/>
</dbReference>
<evidence type="ECO:0000256" key="7">
    <source>
        <dbReference type="HAMAP-Rule" id="MF_01405"/>
    </source>
</evidence>
<dbReference type="EC" id="3.6.1.66" evidence="7"/>
<protein>
    <recommendedName>
        <fullName evidence="7">dITP/XTP pyrophosphatase</fullName>
        <ecNumber evidence="7">3.6.1.66</ecNumber>
    </recommendedName>
    <alternativeName>
        <fullName evidence="7">Non-canonical purine NTP pyrophosphatase</fullName>
    </alternativeName>
    <alternativeName>
        <fullName evidence="7">Non-standard purine NTP pyrophosphatase</fullName>
    </alternativeName>
    <alternativeName>
        <fullName evidence="7">Nucleoside-triphosphate diphosphatase</fullName>
    </alternativeName>
    <alternativeName>
        <fullName evidence="7">Nucleoside-triphosphate pyrophosphatase</fullName>
        <shortName evidence="7">NTPase</shortName>
    </alternativeName>
</protein>
<keyword evidence="3 7" id="KW-0547">Nucleotide-binding</keyword>
<dbReference type="InterPro" id="IPR029001">
    <property type="entry name" value="ITPase-like_fam"/>
</dbReference>
<feature type="binding site" evidence="7">
    <location>
        <position position="177"/>
    </location>
    <ligand>
        <name>substrate</name>
    </ligand>
</feature>
<comment type="subunit">
    <text evidence="7">Homodimer.</text>
</comment>
<dbReference type="PANTHER" id="PTHR11067">
    <property type="entry name" value="INOSINE TRIPHOSPHATE PYROPHOSPHATASE/HAM1 PROTEIN"/>
    <property type="match status" value="1"/>
</dbReference>
<keyword evidence="4 7" id="KW-0378">Hydrolase</keyword>
<dbReference type="EMBL" id="JBHUON010000011">
    <property type="protein sequence ID" value="MFD2865162.1"/>
    <property type="molecule type" value="Genomic_DNA"/>
</dbReference>
<keyword evidence="10" id="KW-1185">Reference proteome</keyword>
<evidence type="ECO:0000256" key="5">
    <source>
        <dbReference type="ARBA" id="ARBA00022842"/>
    </source>
</evidence>
<organism evidence="9 10">
    <name type="scientific">Mucilaginibacter antarcticus</name>
    <dbReference type="NCBI Taxonomy" id="1855725"/>
    <lineage>
        <taxon>Bacteria</taxon>
        <taxon>Pseudomonadati</taxon>
        <taxon>Bacteroidota</taxon>
        <taxon>Sphingobacteriia</taxon>
        <taxon>Sphingobacteriales</taxon>
        <taxon>Sphingobacteriaceae</taxon>
        <taxon>Mucilaginibacter</taxon>
    </lineage>
</organism>
<accession>A0ABW5XPR2</accession>
<evidence type="ECO:0000256" key="6">
    <source>
        <dbReference type="ARBA" id="ARBA00023080"/>
    </source>
</evidence>
<evidence type="ECO:0000313" key="9">
    <source>
        <dbReference type="EMBL" id="MFD2865162.1"/>
    </source>
</evidence>
<keyword evidence="2 7" id="KW-0479">Metal-binding</keyword>
<evidence type="ECO:0000256" key="1">
    <source>
        <dbReference type="ARBA" id="ARBA00008023"/>
    </source>
</evidence>
<comment type="similarity">
    <text evidence="1 7 8">Belongs to the HAM1 NTPase family.</text>
</comment>
<dbReference type="Gene3D" id="3.90.950.10">
    <property type="match status" value="1"/>
</dbReference>
<dbReference type="InterPro" id="IPR002637">
    <property type="entry name" value="RdgB/HAM1"/>
</dbReference>
<dbReference type="SUPFAM" id="SSF52972">
    <property type="entry name" value="ITPase-like"/>
    <property type="match status" value="1"/>
</dbReference>
<comment type="function">
    <text evidence="7">Pyrophosphatase that catalyzes the hydrolysis of nucleoside triphosphates to their monophosphate derivatives, with a high preference for the non-canonical purine nucleotides XTP (xanthosine triphosphate), dITP (deoxyinosine triphosphate) and ITP. Seems to function as a house-cleaning enzyme that removes non-canonical purine nucleotides from the nucleotide pool, thus preventing their incorporation into DNA/RNA and avoiding chromosomal lesions.</text>
</comment>
<comment type="caution">
    <text evidence="9">The sequence shown here is derived from an EMBL/GenBank/DDBJ whole genome shotgun (WGS) entry which is preliminary data.</text>
</comment>
<sequence>MPQLVFATNNAHKLEEVAAILKQDSNQEPIQLLSLNDINCHDDIEETGTTFNQNASIKSHHIYNKYRVNCFGDDSGLEIDALNGDPGVYSARYAGEHGNHAAHMVKVLKSLEGIDKRKARFRTVISLVWNGEEHFFEGTVEGTIRHELAGTAGFGYDPIFQPDGYDITFAEMTMAQKNAISHRAVAVEKLVEFLKRL</sequence>
<evidence type="ECO:0000256" key="8">
    <source>
        <dbReference type="RuleBase" id="RU003781"/>
    </source>
</evidence>
<comment type="cofactor">
    <cofactor evidence="7">
        <name>Mg(2+)</name>
        <dbReference type="ChEBI" id="CHEBI:18420"/>
    </cofactor>
    <text evidence="7">Binds 1 Mg(2+) ion per subunit.</text>
</comment>
<dbReference type="Proteomes" id="UP001597601">
    <property type="component" value="Unassembled WGS sequence"/>
</dbReference>
<feature type="binding site" evidence="7">
    <location>
        <position position="75"/>
    </location>
    <ligand>
        <name>substrate</name>
    </ligand>
</feature>
<keyword evidence="6 7" id="KW-0546">Nucleotide metabolism</keyword>
<dbReference type="HAMAP" id="MF_01405">
    <property type="entry name" value="Non_canon_purine_NTPase"/>
    <property type="match status" value="1"/>
</dbReference>
<evidence type="ECO:0000256" key="3">
    <source>
        <dbReference type="ARBA" id="ARBA00022741"/>
    </source>
</evidence>
<feature type="active site" description="Proton acceptor" evidence="7">
    <location>
        <position position="74"/>
    </location>
</feature>
<reference evidence="10" key="1">
    <citation type="journal article" date="2019" name="Int. J. Syst. Evol. Microbiol.">
        <title>The Global Catalogue of Microorganisms (GCM) 10K type strain sequencing project: providing services to taxonomists for standard genome sequencing and annotation.</title>
        <authorList>
            <consortium name="The Broad Institute Genomics Platform"/>
            <consortium name="The Broad Institute Genome Sequencing Center for Infectious Disease"/>
            <person name="Wu L."/>
            <person name="Ma J."/>
        </authorList>
    </citation>
    <scope>NUCLEOTIDE SEQUENCE [LARGE SCALE GENOMIC DNA]</scope>
    <source>
        <strain evidence="10">KCTC 52232</strain>
    </source>
</reference>
<proteinExistence type="inferred from homology"/>
<keyword evidence="5 7" id="KW-0460">Magnesium</keyword>
<gene>
    <name evidence="9" type="ORF">ACFSYC_10735</name>
</gene>
<dbReference type="InterPro" id="IPR020922">
    <property type="entry name" value="dITP/XTP_pyrophosphatase"/>
</dbReference>
<dbReference type="PANTHER" id="PTHR11067:SF9">
    <property type="entry name" value="INOSINE TRIPHOSPHATE PYROPHOSPHATASE"/>
    <property type="match status" value="1"/>
</dbReference>
<feature type="binding site" evidence="7">
    <location>
        <begin position="182"/>
        <end position="183"/>
    </location>
    <ligand>
        <name>substrate</name>
    </ligand>
</feature>
<dbReference type="CDD" id="cd00515">
    <property type="entry name" value="HAM1"/>
    <property type="match status" value="1"/>
</dbReference>
<name>A0ABW5XPR2_9SPHI</name>
<dbReference type="NCBIfam" id="TIGR00042">
    <property type="entry name" value="RdgB/HAM1 family non-canonical purine NTP pyrophosphatase"/>
    <property type="match status" value="1"/>
</dbReference>
<evidence type="ECO:0000256" key="2">
    <source>
        <dbReference type="ARBA" id="ARBA00022723"/>
    </source>
</evidence>
<evidence type="ECO:0000256" key="4">
    <source>
        <dbReference type="ARBA" id="ARBA00022801"/>
    </source>
</evidence>